<evidence type="ECO:0000313" key="2">
    <source>
        <dbReference type="EMBL" id="KMW67552.1"/>
    </source>
</evidence>
<name>A0A0J9ENC6_AJEDA</name>
<dbReference type="AlphaFoldDB" id="A0A0J9ENC6"/>
<proteinExistence type="predicted"/>
<evidence type="ECO:0000256" key="1">
    <source>
        <dbReference type="SAM" id="MobiDB-lite"/>
    </source>
</evidence>
<organism evidence="2">
    <name type="scientific">Ajellomyces dermatitidis (strain ATCC 18188 / CBS 674.68)</name>
    <name type="common">Blastomyces dermatitidis</name>
    <dbReference type="NCBI Taxonomy" id="653446"/>
    <lineage>
        <taxon>Eukaryota</taxon>
        <taxon>Fungi</taxon>
        <taxon>Dikarya</taxon>
        <taxon>Ascomycota</taxon>
        <taxon>Pezizomycotina</taxon>
        <taxon>Eurotiomycetes</taxon>
        <taxon>Eurotiomycetidae</taxon>
        <taxon>Onygenales</taxon>
        <taxon>Ajellomycetaceae</taxon>
        <taxon>Blastomyces</taxon>
    </lineage>
</organism>
<feature type="compositionally biased region" description="Pro residues" evidence="1">
    <location>
        <begin position="24"/>
        <end position="35"/>
    </location>
</feature>
<feature type="non-terminal residue" evidence="2">
    <location>
        <position position="1"/>
    </location>
</feature>
<dbReference type="EMBL" id="GG749427">
    <property type="protein sequence ID" value="KMW67552.1"/>
    <property type="molecule type" value="Genomic_DNA"/>
</dbReference>
<protein>
    <submittedName>
        <fullName evidence="2">Uncharacterized protein</fullName>
    </submittedName>
</protein>
<sequence>KPTTPTESSPSPPPPAPLLCLTPLPIPHSPRPPSPVLHINPQSLSAGFYSQRRKQRDRGLLRPVPLRRSSAPIAVRPAYYLYIYFNPTSYPTYYCVSRLSAPSHTPNSKSQLFSPLPTPGSVLCPSKTS</sequence>
<feature type="region of interest" description="Disordered" evidence="1">
    <location>
        <begin position="1"/>
        <end position="37"/>
    </location>
</feature>
<reference evidence="2" key="1">
    <citation type="submission" date="2010-03" db="EMBL/GenBank/DDBJ databases">
        <title>Annotation of Blastomyces dermatitidis strain ATCC 18188.</title>
        <authorList>
            <consortium name="The Broad Institute Genome Sequencing Platform"/>
            <consortium name="Broad Institute Genome Sequencing Center for Infectious Disease."/>
            <person name="Cuomo C."/>
            <person name="Klein B."/>
            <person name="Sullivan T."/>
            <person name="Heitman J."/>
            <person name="Young S."/>
            <person name="Zeng Q."/>
            <person name="Gargeya S."/>
            <person name="Alvarado L."/>
            <person name="Berlin A.M."/>
            <person name="Chapman S.B."/>
            <person name="Chen Z."/>
            <person name="Freedman E."/>
            <person name="Gellesch M."/>
            <person name="Goldberg J."/>
            <person name="Griggs A."/>
            <person name="Gujja S."/>
            <person name="Heilman E."/>
            <person name="Heiman D."/>
            <person name="Howarth C."/>
            <person name="Mehta T."/>
            <person name="Neiman D."/>
            <person name="Pearson M."/>
            <person name="Roberts A."/>
            <person name="Saif S."/>
            <person name="Shea T."/>
            <person name="Shenoy N."/>
            <person name="Sisk P."/>
            <person name="Stolte C."/>
            <person name="Sykes S."/>
            <person name="White J."/>
            <person name="Yandava C."/>
            <person name="Haas B."/>
            <person name="Nusbaum C."/>
            <person name="Birren B."/>
        </authorList>
    </citation>
    <scope>NUCLEOTIDE SEQUENCE</scope>
    <source>
        <strain evidence="2">ATCC 18188</strain>
    </source>
</reference>
<gene>
    <name evidence="2" type="ORF">BDDG_12182</name>
</gene>
<accession>A0A0J9ENC6</accession>
<dbReference type="Proteomes" id="UP000007802">
    <property type="component" value="Unassembled WGS sequence"/>
</dbReference>